<name>A0A101KQ13_RHILI</name>
<sequence length="136" mass="13723">MTINVGGTYFLGVGSICRIAVAAAMLCAPLLASGCTSTSNANSSAPTALAEGPKDTGSYPNLNIRPQVAAKQLSKEETAAKLGELKAEQQAQLAKGGGAKPAPNTAALNTLARTHGGDTLKQIEGKCDPALDPNCN</sequence>
<comment type="caution">
    <text evidence="2">The sequence shown here is derived from an EMBL/GenBank/DDBJ whole genome shotgun (WGS) entry which is preliminary data.</text>
</comment>
<dbReference type="Proteomes" id="UP000053176">
    <property type="component" value="Unassembled WGS sequence"/>
</dbReference>
<evidence type="ECO:0000313" key="2">
    <source>
        <dbReference type="EMBL" id="KUM24897.1"/>
    </source>
</evidence>
<reference evidence="2 3" key="1">
    <citation type="submission" date="2015-12" db="EMBL/GenBank/DDBJ databases">
        <title>Draft genome sequence of Mesorhizobium sp. UFLA 01-765, a multitolerant efficient symbiont and plant-growth promoting strain isolated from Zn-mining soil using Leucaena leucocephala as a trap plant.</title>
        <authorList>
            <person name="Rangel W.M."/>
            <person name="Thijs S."/>
            <person name="Longatti S.M."/>
            <person name="Moreira F.M."/>
            <person name="Weyens N."/>
            <person name="Vangronsveld J."/>
            <person name="Van Hamme J.D."/>
            <person name="Bottos E.M."/>
            <person name="Rineau F."/>
        </authorList>
    </citation>
    <scope>NUCLEOTIDE SEQUENCE [LARGE SCALE GENOMIC DNA]</scope>
    <source>
        <strain evidence="2 3">UFLA 01-765</strain>
    </source>
</reference>
<dbReference type="EMBL" id="LPWA01000127">
    <property type="protein sequence ID" value="KUM24897.1"/>
    <property type="molecule type" value="Genomic_DNA"/>
</dbReference>
<dbReference type="AlphaFoldDB" id="A0A101KQ13"/>
<feature type="region of interest" description="Disordered" evidence="1">
    <location>
        <begin position="37"/>
        <end position="62"/>
    </location>
</feature>
<evidence type="ECO:0000313" key="3">
    <source>
        <dbReference type="Proteomes" id="UP000053176"/>
    </source>
</evidence>
<gene>
    <name evidence="2" type="ORF">AU467_28500</name>
</gene>
<proteinExistence type="predicted"/>
<accession>A0A101KQ13</accession>
<feature type="compositionally biased region" description="Low complexity" evidence="1">
    <location>
        <begin position="37"/>
        <end position="50"/>
    </location>
</feature>
<organism evidence="2 3">
    <name type="scientific">Rhizobium loti</name>
    <name type="common">Mesorhizobium loti</name>
    <dbReference type="NCBI Taxonomy" id="381"/>
    <lineage>
        <taxon>Bacteria</taxon>
        <taxon>Pseudomonadati</taxon>
        <taxon>Pseudomonadota</taxon>
        <taxon>Alphaproteobacteria</taxon>
        <taxon>Hyphomicrobiales</taxon>
        <taxon>Phyllobacteriaceae</taxon>
        <taxon>Mesorhizobium</taxon>
    </lineage>
</organism>
<protein>
    <submittedName>
        <fullName evidence="2">Uncharacterized protein</fullName>
    </submittedName>
</protein>
<evidence type="ECO:0000256" key="1">
    <source>
        <dbReference type="SAM" id="MobiDB-lite"/>
    </source>
</evidence>